<evidence type="ECO:0000256" key="1">
    <source>
        <dbReference type="SAM" id="SignalP"/>
    </source>
</evidence>
<protein>
    <recommendedName>
        <fullName evidence="4">Bor protein</fullName>
    </recommendedName>
</protein>
<dbReference type="EMBL" id="JAASRN010000002">
    <property type="protein sequence ID" value="NIK73792.1"/>
    <property type="molecule type" value="Genomic_DNA"/>
</dbReference>
<dbReference type="Proteomes" id="UP000537126">
    <property type="component" value="Unassembled WGS sequence"/>
</dbReference>
<feature type="signal peptide" evidence="1">
    <location>
        <begin position="1"/>
        <end position="20"/>
    </location>
</feature>
<accession>A0A846MQZ0</accession>
<organism evidence="2 3">
    <name type="scientific">Thermonema lapsum</name>
    <dbReference type="NCBI Taxonomy" id="28195"/>
    <lineage>
        <taxon>Bacteria</taxon>
        <taxon>Pseudomonadati</taxon>
        <taxon>Bacteroidota</taxon>
        <taxon>Cytophagia</taxon>
        <taxon>Cytophagales</taxon>
        <taxon>Thermonemataceae</taxon>
        <taxon>Thermonema</taxon>
    </lineage>
</organism>
<evidence type="ECO:0000313" key="2">
    <source>
        <dbReference type="EMBL" id="NIK73792.1"/>
    </source>
</evidence>
<dbReference type="Pfam" id="PF06291">
    <property type="entry name" value="Lambda_Bor"/>
    <property type="match status" value="1"/>
</dbReference>
<gene>
    <name evidence="2" type="ORF">FHS56_001305</name>
</gene>
<dbReference type="InterPro" id="IPR010438">
    <property type="entry name" value="Lambda_Bor"/>
</dbReference>
<keyword evidence="3" id="KW-1185">Reference proteome</keyword>
<sequence>MKKNLLNLVFAFAISFLATSCYTLTYSVGEGAKTGVEVREKNHYLIGGLAPLKTSDPTKMAGNSKDYTVTITHTFIDGLISYLTFGLYTPTTTIVKK</sequence>
<proteinExistence type="predicted"/>
<reference evidence="2 3" key="1">
    <citation type="submission" date="2020-03" db="EMBL/GenBank/DDBJ databases">
        <title>Genomic Encyclopedia of Type Strains, Phase IV (KMG-IV): sequencing the most valuable type-strain genomes for metagenomic binning, comparative biology and taxonomic classification.</title>
        <authorList>
            <person name="Goeker M."/>
        </authorList>
    </citation>
    <scope>NUCLEOTIDE SEQUENCE [LARGE SCALE GENOMIC DNA]</scope>
    <source>
        <strain evidence="2 3">DSM 5718</strain>
    </source>
</reference>
<dbReference type="PROSITE" id="PS51257">
    <property type="entry name" value="PROKAR_LIPOPROTEIN"/>
    <property type="match status" value="1"/>
</dbReference>
<dbReference type="AlphaFoldDB" id="A0A846MQZ0"/>
<comment type="caution">
    <text evidence="2">The sequence shown here is derived from an EMBL/GenBank/DDBJ whole genome shotgun (WGS) entry which is preliminary data.</text>
</comment>
<keyword evidence="1" id="KW-0732">Signal</keyword>
<feature type="chain" id="PRO_5032548227" description="Bor protein" evidence="1">
    <location>
        <begin position="21"/>
        <end position="97"/>
    </location>
</feature>
<evidence type="ECO:0008006" key="4">
    <source>
        <dbReference type="Google" id="ProtNLM"/>
    </source>
</evidence>
<dbReference type="RefSeq" id="WP_166919061.1">
    <property type="nucleotide sequence ID" value="NZ_JAASRN010000002.1"/>
</dbReference>
<evidence type="ECO:0000313" key="3">
    <source>
        <dbReference type="Proteomes" id="UP000537126"/>
    </source>
</evidence>
<name>A0A846MQZ0_9BACT</name>